<reference evidence="4 5" key="1">
    <citation type="submission" date="2020-04" db="EMBL/GenBank/DDBJ databases">
        <authorList>
            <person name="Klaysubun C."/>
            <person name="Duangmal K."/>
            <person name="Lipun K."/>
        </authorList>
    </citation>
    <scope>NUCLEOTIDE SEQUENCE [LARGE SCALE GENOMIC DNA]</scope>
    <source>
        <strain evidence="4 5">K10HN5</strain>
    </source>
</reference>
<feature type="chain" id="PRO_5045539502" evidence="2">
    <location>
        <begin position="24"/>
        <end position="231"/>
    </location>
</feature>
<feature type="region of interest" description="Disordered" evidence="1">
    <location>
        <begin position="42"/>
        <end position="85"/>
    </location>
</feature>
<organism evidence="4 5">
    <name type="scientific">Pseudonocardia acidicola</name>
    <dbReference type="NCBI Taxonomy" id="2724939"/>
    <lineage>
        <taxon>Bacteria</taxon>
        <taxon>Bacillati</taxon>
        <taxon>Actinomycetota</taxon>
        <taxon>Actinomycetes</taxon>
        <taxon>Pseudonocardiales</taxon>
        <taxon>Pseudonocardiaceae</taxon>
        <taxon>Pseudonocardia</taxon>
    </lineage>
</organism>
<dbReference type="EMBL" id="JAAXLA010000028">
    <property type="protein sequence ID" value="NMH98868.1"/>
    <property type="molecule type" value="Genomic_DNA"/>
</dbReference>
<feature type="compositionally biased region" description="Pro residues" evidence="1">
    <location>
        <begin position="48"/>
        <end position="61"/>
    </location>
</feature>
<dbReference type="Proteomes" id="UP000820669">
    <property type="component" value="Unassembled WGS sequence"/>
</dbReference>
<sequence>MGALLAGLGATVGASALPGSWTAALGGPAGAETPAPTFTPAARVTAAPAPPPALAAPPPATTTPAATPTAPPTTTAPVGTTTPVPATTTRAAVRTTAQRPAPAPAAAPAGTPAAQVVALTNAQRARAGCGALQVDARVTAAAQQHSADMASNNYFSHTGSDGSSFGDRLQAEGYPAPGAENIAQGQPDAAAVVDAWMNSPGHRANILDCSLTTIGVGYDSRGDYWTQDFGR</sequence>
<feature type="domain" description="SCP" evidence="3">
    <location>
        <begin position="118"/>
        <end position="229"/>
    </location>
</feature>
<keyword evidence="2" id="KW-0732">Signal</keyword>
<dbReference type="InterPro" id="IPR014044">
    <property type="entry name" value="CAP_dom"/>
</dbReference>
<dbReference type="PANTHER" id="PTHR31157:SF1">
    <property type="entry name" value="SCP DOMAIN-CONTAINING PROTEIN"/>
    <property type="match status" value="1"/>
</dbReference>
<dbReference type="PANTHER" id="PTHR31157">
    <property type="entry name" value="SCP DOMAIN-CONTAINING PROTEIN"/>
    <property type="match status" value="1"/>
</dbReference>
<dbReference type="Gene3D" id="3.40.33.10">
    <property type="entry name" value="CAP"/>
    <property type="match status" value="1"/>
</dbReference>
<feature type="compositionally biased region" description="Low complexity" evidence="1">
    <location>
        <begin position="62"/>
        <end position="85"/>
    </location>
</feature>
<dbReference type="InterPro" id="IPR035940">
    <property type="entry name" value="CAP_sf"/>
</dbReference>
<dbReference type="Pfam" id="PF00188">
    <property type="entry name" value="CAP"/>
    <property type="match status" value="1"/>
</dbReference>
<evidence type="ECO:0000259" key="3">
    <source>
        <dbReference type="Pfam" id="PF00188"/>
    </source>
</evidence>
<dbReference type="SUPFAM" id="SSF55797">
    <property type="entry name" value="PR-1-like"/>
    <property type="match status" value="1"/>
</dbReference>
<feature type="signal peptide" evidence="2">
    <location>
        <begin position="1"/>
        <end position="23"/>
    </location>
</feature>
<comment type="caution">
    <text evidence="4">The sequence shown here is derived from an EMBL/GenBank/DDBJ whole genome shotgun (WGS) entry which is preliminary data.</text>
</comment>
<proteinExistence type="predicted"/>
<keyword evidence="5" id="KW-1185">Reference proteome</keyword>
<accession>A0ABX1SEG2</accession>
<dbReference type="CDD" id="cd05379">
    <property type="entry name" value="CAP_bacterial"/>
    <property type="match status" value="1"/>
</dbReference>
<evidence type="ECO:0000256" key="1">
    <source>
        <dbReference type="SAM" id="MobiDB-lite"/>
    </source>
</evidence>
<protein>
    <submittedName>
        <fullName evidence="4">CAP domain-containing protein</fullName>
    </submittedName>
</protein>
<evidence type="ECO:0000256" key="2">
    <source>
        <dbReference type="SAM" id="SignalP"/>
    </source>
</evidence>
<evidence type="ECO:0000313" key="4">
    <source>
        <dbReference type="EMBL" id="NMH98868.1"/>
    </source>
</evidence>
<evidence type="ECO:0000313" key="5">
    <source>
        <dbReference type="Proteomes" id="UP000820669"/>
    </source>
</evidence>
<gene>
    <name evidence="4" type="ORF">HF526_16365</name>
</gene>
<name>A0ABX1SEG2_9PSEU</name>